<feature type="compositionally biased region" description="Basic and acidic residues" evidence="5">
    <location>
        <begin position="730"/>
        <end position="742"/>
    </location>
</feature>
<feature type="chain" id="PRO_5035236048" evidence="7">
    <location>
        <begin position="19"/>
        <end position="813"/>
    </location>
</feature>
<evidence type="ECO:0000259" key="8">
    <source>
        <dbReference type="PROSITE" id="PS50835"/>
    </source>
</evidence>
<keyword evidence="2" id="KW-0677">Repeat</keyword>
<keyword evidence="9" id="KW-1185">Reference proteome</keyword>
<dbReference type="PROSITE" id="PS50835">
    <property type="entry name" value="IG_LIKE"/>
    <property type="match status" value="5"/>
</dbReference>
<dbReference type="Pfam" id="PF13895">
    <property type="entry name" value="Ig_2"/>
    <property type="match status" value="3"/>
</dbReference>
<dbReference type="OrthoDB" id="9448246at2759"/>
<feature type="domain" description="Ig-like" evidence="8">
    <location>
        <begin position="384"/>
        <end position="474"/>
    </location>
</feature>
<name>A0A8J1LKJ1_XENLA</name>
<keyword evidence="6" id="KW-0472">Membrane</keyword>
<feature type="transmembrane region" description="Helical" evidence="6">
    <location>
        <begin position="674"/>
        <end position="697"/>
    </location>
</feature>
<evidence type="ECO:0000256" key="2">
    <source>
        <dbReference type="ARBA" id="ARBA00022737"/>
    </source>
</evidence>
<evidence type="ECO:0000256" key="7">
    <source>
        <dbReference type="SAM" id="SignalP"/>
    </source>
</evidence>
<evidence type="ECO:0000256" key="4">
    <source>
        <dbReference type="ARBA" id="ARBA00023319"/>
    </source>
</evidence>
<dbReference type="SMART" id="SM00409">
    <property type="entry name" value="IG"/>
    <property type="match status" value="7"/>
</dbReference>
<evidence type="ECO:0000313" key="10">
    <source>
        <dbReference type="RefSeq" id="XP_041429624.1"/>
    </source>
</evidence>
<protein>
    <submittedName>
        <fullName evidence="10">Fc receptor-like protein 3 isoform X1</fullName>
    </submittedName>
</protein>
<dbReference type="GO" id="GO:0004888">
    <property type="term" value="F:transmembrane signaling receptor activity"/>
    <property type="evidence" value="ECO:0000318"/>
    <property type="project" value="GO_Central"/>
</dbReference>
<gene>
    <name evidence="10" type="primary">XB5897271.L</name>
</gene>
<proteinExistence type="predicted"/>
<keyword evidence="3" id="KW-1015">Disulfide bond</keyword>
<evidence type="ECO:0000256" key="5">
    <source>
        <dbReference type="SAM" id="MobiDB-lite"/>
    </source>
</evidence>
<dbReference type="CTD" id="733243"/>
<dbReference type="GO" id="GO:0006955">
    <property type="term" value="P:immune response"/>
    <property type="evidence" value="ECO:0000318"/>
    <property type="project" value="GO_Central"/>
</dbReference>
<reference evidence="10" key="1">
    <citation type="submission" date="2025-08" db="UniProtKB">
        <authorList>
            <consortium name="RefSeq"/>
        </authorList>
    </citation>
    <scope>IDENTIFICATION</scope>
    <source>
        <strain evidence="10">J_2021</strain>
        <tissue evidence="10">Erythrocytes</tissue>
    </source>
</reference>
<dbReference type="GO" id="GO:0007166">
    <property type="term" value="P:cell surface receptor signaling pathway"/>
    <property type="evidence" value="ECO:0000318"/>
    <property type="project" value="GO_Central"/>
</dbReference>
<keyword evidence="1 7" id="KW-0732">Signal</keyword>
<dbReference type="InterPro" id="IPR013783">
    <property type="entry name" value="Ig-like_fold"/>
</dbReference>
<dbReference type="GO" id="GO:0009897">
    <property type="term" value="C:external side of plasma membrane"/>
    <property type="evidence" value="ECO:0000318"/>
    <property type="project" value="GO_Central"/>
</dbReference>
<dbReference type="SUPFAM" id="SSF48726">
    <property type="entry name" value="Immunoglobulin"/>
    <property type="match status" value="7"/>
</dbReference>
<dbReference type="Proteomes" id="UP000186698">
    <property type="component" value="Chromosome 8L"/>
</dbReference>
<evidence type="ECO:0000256" key="1">
    <source>
        <dbReference type="ARBA" id="ARBA00022729"/>
    </source>
</evidence>
<evidence type="ECO:0000313" key="9">
    <source>
        <dbReference type="Proteomes" id="UP000186698"/>
    </source>
</evidence>
<dbReference type="Gene3D" id="2.60.40.10">
    <property type="entry name" value="Immunoglobulins"/>
    <property type="match status" value="7"/>
</dbReference>
<feature type="region of interest" description="Disordered" evidence="5">
    <location>
        <begin position="721"/>
        <end position="742"/>
    </location>
</feature>
<accession>A0A8J1LKJ1</accession>
<keyword evidence="6" id="KW-0812">Transmembrane</keyword>
<dbReference type="Pfam" id="PF13927">
    <property type="entry name" value="Ig_3"/>
    <property type="match status" value="1"/>
</dbReference>
<dbReference type="RefSeq" id="XP_041429624.1">
    <property type="nucleotide sequence ID" value="XM_041573690.1"/>
</dbReference>
<dbReference type="PANTHER" id="PTHR11481:SF116">
    <property type="entry name" value="FC RECEPTOR-LIKE B"/>
    <property type="match status" value="1"/>
</dbReference>
<evidence type="ECO:0000256" key="3">
    <source>
        <dbReference type="ARBA" id="ARBA00023157"/>
    </source>
</evidence>
<keyword evidence="6" id="KW-1133">Transmembrane helix</keyword>
<feature type="domain" description="Ig-like" evidence="8">
    <location>
        <begin position="197"/>
        <end position="281"/>
    </location>
</feature>
<dbReference type="GeneID" id="733243"/>
<dbReference type="SMART" id="SM00408">
    <property type="entry name" value="IGc2"/>
    <property type="match status" value="3"/>
</dbReference>
<dbReference type="InterPro" id="IPR050488">
    <property type="entry name" value="Ig_Fc_receptor"/>
</dbReference>
<feature type="signal peptide" evidence="7">
    <location>
        <begin position="1"/>
        <end position="18"/>
    </location>
</feature>
<organism evidence="9 10">
    <name type="scientific">Xenopus laevis</name>
    <name type="common">African clawed frog</name>
    <dbReference type="NCBI Taxonomy" id="8355"/>
    <lineage>
        <taxon>Eukaryota</taxon>
        <taxon>Metazoa</taxon>
        <taxon>Chordata</taxon>
        <taxon>Craniata</taxon>
        <taxon>Vertebrata</taxon>
        <taxon>Euteleostomi</taxon>
        <taxon>Amphibia</taxon>
        <taxon>Batrachia</taxon>
        <taxon>Anura</taxon>
        <taxon>Pipoidea</taxon>
        <taxon>Pipidae</taxon>
        <taxon>Xenopodinae</taxon>
        <taxon>Xenopus</taxon>
        <taxon>Xenopus</taxon>
    </lineage>
</organism>
<feature type="domain" description="Ig-like" evidence="8">
    <location>
        <begin position="291"/>
        <end position="375"/>
    </location>
</feature>
<dbReference type="InterPro" id="IPR036179">
    <property type="entry name" value="Ig-like_dom_sf"/>
</dbReference>
<sequence length="813" mass="91279">MSPLLILILLSGITENQGDSSIPFVSFDPNWATVFTKESVTLTCNVDPPEPRDQSYYWYKDNNFIRMYQKSFKIDNPIVKYGGRYQCQISKGNKSEAVRLQVSHGWLALKVPAFVFEGDELYVSCAGYPGYSARDAVLYKDNKVIGSSPSDADFLVGRANMATSGLYRCTRQVKDGVIYYNYASEEYIFVRELFSKPVMEVNLNHPTEGDHMTITCDTKLSPRRATTELQFVFYRNGHNVQGFSFSNEYDVSSVQLGDSGKYTCEVRTKKQTVEKRSNEINIQVTELFSRPVMKVNKNPLTEGDHMSITCDTKLSPHRETTELQFAFYRNGHNVMGFSLSKQYGVSSVELGNSGKYSCEVRTKSNTVQKRSNEINIQVAAQQASKVTVRLEPPQGQIYAGEKLEVFCSVDKVADSLTFSWCKHNELHCEGKTARSKEQHFVVEAVPEDYSEEYQCIVTREYTQDSIRSTKIKISVSVRLPLLTVSLKEVAVGDIVVLLCESKSRFFPKEYQFYHMEDFLGSIKGDQKAAAQFNVTITSLTMAGPFICVVQNNVFSPKSEGVTLFVMEPVENATISPGIDVLEVMMEHSLCLTCSVAKGTNPSFLWFYNNEKVENFHVSGLYQVEYESEKILCVDPVQQHHAGIYQCQASNQLPHNKTFIAKSHIVTITITERSYAVMGIGITLALPILVVVMALLLYKFSNATSLSFFFCHFCPPSPGGSCSNTPARQQETARHQEMDRDSSWEQNQYIDAPMEDPANEKDVCYTYIDIKPTPKGPSVPTSEQGEGSVTYAVVKSSAIQGGPKSIVYENFNAK</sequence>
<dbReference type="PIRSF" id="PIRSF000615">
    <property type="entry name" value="TyrPK_CSF1-R"/>
    <property type="match status" value="1"/>
</dbReference>
<keyword evidence="4" id="KW-0393">Immunoglobulin domain</keyword>
<evidence type="ECO:0000256" key="6">
    <source>
        <dbReference type="SAM" id="Phobius"/>
    </source>
</evidence>
<dbReference type="PANTHER" id="PTHR11481">
    <property type="entry name" value="IMMUNOGLOBULIN FC RECEPTOR"/>
    <property type="match status" value="1"/>
</dbReference>
<feature type="domain" description="Ig-like" evidence="8">
    <location>
        <begin position="23"/>
        <end position="103"/>
    </location>
</feature>
<dbReference type="FunFam" id="2.60.40.10:FF:000651">
    <property type="entry name" value="Fc receptor like 1"/>
    <property type="match status" value="2"/>
</dbReference>
<dbReference type="InterPro" id="IPR003598">
    <property type="entry name" value="Ig_sub2"/>
</dbReference>
<dbReference type="InterPro" id="IPR007110">
    <property type="entry name" value="Ig-like_dom"/>
</dbReference>
<feature type="domain" description="Ig-like" evidence="8">
    <location>
        <begin position="556"/>
        <end position="666"/>
    </location>
</feature>
<dbReference type="CDD" id="cd00096">
    <property type="entry name" value="Ig"/>
    <property type="match status" value="1"/>
</dbReference>
<dbReference type="InterPro" id="IPR003599">
    <property type="entry name" value="Ig_sub"/>
</dbReference>
<dbReference type="AlphaFoldDB" id="A0A8J1LKJ1"/>